<dbReference type="Pfam" id="PF04819">
    <property type="entry name" value="DUF716"/>
    <property type="match status" value="1"/>
</dbReference>
<dbReference type="Proteomes" id="UP000515159">
    <property type="component" value="Chromosome 13"/>
</dbReference>
<keyword evidence="3 7" id="KW-0812">Transmembrane</keyword>
<evidence type="ECO:0000256" key="7">
    <source>
        <dbReference type="SAM" id="Phobius"/>
    </source>
</evidence>
<dbReference type="GeneID" id="117347039"/>
<dbReference type="InterPro" id="IPR042127">
    <property type="entry name" value="TMEM45"/>
</dbReference>
<sequence>MHLRPQLLDGRVTSRASQQAGAGACFFPFAVAGAASASQGFWSAMANFKGHALPGSFFLMFGLWWSVKYPLKYLSRRVKTNCRPSLFYQRLELIEGLIKIICSLIGILAEQFVPDGPHMRLVNGEDHSWVKLMNWQHSTMYLFFGLSGILDVLTYFPLNIPVGMDRLSMALALFAEGFLFYFHVHNRPELDQHIHTLLLIAIFGGAFIIFLEVFIRDHVVLELFCTSLLILQGTWFWQIGFVLFPPSGGPEWKQTDHNNIMFITMCFCWHYLIALIVTAINYYLVYCFVKRRRWNNSEMNVEIRKLNSDKDAKAALLAGSEEE</sequence>
<protein>
    <recommendedName>
        <fullName evidence="6">Transmembrane protein 45B</fullName>
    </recommendedName>
</protein>
<evidence type="ECO:0000313" key="9">
    <source>
        <dbReference type="RefSeq" id="XP_033773236.1"/>
    </source>
</evidence>
<evidence type="ECO:0000256" key="3">
    <source>
        <dbReference type="ARBA" id="ARBA00022692"/>
    </source>
</evidence>
<feature type="transmembrane region" description="Helical" evidence="7">
    <location>
        <begin position="21"/>
        <end position="42"/>
    </location>
</feature>
<feature type="transmembrane region" description="Helical" evidence="7">
    <location>
        <begin position="167"/>
        <end position="184"/>
    </location>
</feature>
<keyword evidence="5 7" id="KW-0472">Membrane</keyword>
<dbReference type="KEGG" id="gsh:117347039"/>
<dbReference type="OrthoDB" id="551896at2759"/>
<evidence type="ECO:0000256" key="2">
    <source>
        <dbReference type="ARBA" id="ARBA00006948"/>
    </source>
</evidence>
<dbReference type="GO" id="GO:0016020">
    <property type="term" value="C:membrane"/>
    <property type="evidence" value="ECO:0007669"/>
    <property type="project" value="UniProtKB-SubCell"/>
</dbReference>
<evidence type="ECO:0000256" key="5">
    <source>
        <dbReference type="ARBA" id="ARBA00023136"/>
    </source>
</evidence>
<reference evidence="9" key="1">
    <citation type="submission" date="2025-08" db="UniProtKB">
        <authorList>
            <consortium name="RefSeq"/>
        </authorList>
    </citation>
    <scope>IDENTIFICATION</scope>
</reference>
<evidence type="ECO:0000256" key="1">
    <source>
        <dbReference type="ARBA" id="ARBA00004141"/>
    </source>
</evidence>
<feature type="transmembrane region" description="Helical" evidence="7">
    <location>
        <begin position="93"/>
        <end position="113"/>
    </location>
</feature>
<comment type="subcellular location">
    <subcellularLocation>
        <location evidence="1">Membrane</location>
        <topology evidence="1">Multi-pass membrane protein</topology>
    </subcellularLocation>
</comment>
<dbReference type="RefSeq" id="XP_033773236.1">
    <property type="nucleotide sequence ID" value="XM_033917345.1"/>
</dbReference>
<evidence type="ECO:0000256" key="6">
    <source>
        <dbReference type="ARBA" id="ARBA00039264"/>
    </source>
</evidence>
<feature type="transmembrane region" description="Helical" evidence="7">
    <location>
        <begin position="260"/>
        <end position="289"/>
    </location>
</feature>
<dbReference type="InterPro" id="IPR006904">
    <property type="entry name" value="DUF716"/>
</dbReference>
<dbReference type="PANTHER" id="PTHR16007">
    <property type="entry name" value="EPIDIDYMAL MEMBRANE PROTEIN E9-RELATED"/>
    <property type="match status" value="1"/>
</dbReference>
<keyword evidence="8" id="KW-1185">Reference proteome</keyword>
<feature type="transmembrane region" description="Helical" evidence="7">
    <location>
        <begin position="48"/>
        <end position="67"/>
    </location>
</feature>
<feature type="transmembrane region" description="Helical" evidence="7">
    <location>
        <begin position="196"/>
        <end position="215"/>
    </location>
</feature>
<accession>A0A6P8PCJ1</accession>
<dbReference type="FunCoup" id="A0A6P8PCJ1">
    <property type="interactions" value="34"/>
</dbReference>
<name>A0A6P8PCJ1_GEOSA</name>
<gene>
    <name evidence="9" type="primary">LOC117347039</name>
</gene>
<dbReference type="InParanoid" id="A0A6P8PCJ1"/>
<feature type="transmembrane region" description="Helical" evidence="7">
    <location>
        <begin position="140"/>
        <end position="160"/>
    </location>
</feature>
<proteinExistence type="inferred from homology"/>
<keyword evidence="4 7" id="KW-1133">Transmembrane helix</keyword>
<feature type="transmembrane region" description="Helical" evidence="7">
    <location>
        <begin position="220"/>
        <end position="240"/>
    </location>
</feature>
<dbReference type="PANTHER" id="PTHR16007:SF59">
    <property type="entry name" value="TRANSMEMBRANE PROTEIN 45B"/>
    <property type="match status" value="1"/>
</dbReference>
<evidence type="ECO:0000313" key="8">
    <source>
        <dbReference type="Proteomes" id="UP000515159"/>
    </source>
</evidence>
<comment type="similarity">
    <text evidence="2">Belongs to the TMEM45 family.</text>
</comment>
<dbReference type="AlphaFoldDB" id="A0A6P8PCJ1"/>
<evidence type="ECO:0000256" key="4">
    <source>
        <dbReference type="ARBA" id="ARBA00022989"/>
    </source>
</evidence>
<organism evidence="8 9">
    <name type="scientific">Geotrypetes seraphini</name>
    <name type="common">Gaboon caecilian</name>
    <name type="synonym">Caecilia seraphini</name>
    <dbReference type="NCBI Taxonomy" id="260995"/>
    <lineage>
        <taxon>Eukaryota</taxon>
        <taxon>Metazoa</taxon>
        <taxon>Chordata</taxon>
        <taxon>Craniata</taxon>
        <taxon>Vertebrata</taxon>
        <taxon>Euteleostomi</taxon>
        <taxon>Amphibia</taxon>
        <taxon>Gymnophiona</taxon>
        <taxon>Geotrypetes</taxon>
    </lineage>
</organism>